<dbReference type="Pfam" id="PF01113">
    <property type="entry name" value="DapB_N"/>
    <property type="match status" value="1"/>
</dbReference>
<evidence type="ECO:0000256" key="9">
    <source>
        <dbReference type="ARBA" id="ARBA00038983"/>
    </source>
</evidence>
<dbReference type="GO" id="GO:0009089">
    <property type="term" value="P:lysine biosynthetic process via diaminopimelate"/>
    <property type="evidence" value="ECO:0007669"/>
    <property type="project" value="InterPro"/>
</dbReference>
<dbReference type="InterPro" id="IPR011859">
    <property type="entry name" value="Dihydrodipicolinate_Rdtase_pln"/>
</dbReference>
<evidence type="ECO:0000256" key="11">
    <source>
        <dbReference type="ARBA" id="ARBA00049396"/>
    </source>
</evidence>
<dbReference type="InterPro" id="IPR023940">
    <property type="entry name" value="DHDPR_bac"/>
</dbReference>
<organism evidence="15 16">
    <name type="scientific">Desulfobacter hydrogenophilus</name>
    <dbReference type="NCBI Taxonomy" id="2291"/>
    <lineage>
        <taxon>Bacteria</taxon>
        <taxon>Pseudomonadati</taxon>
        <taxon>Thermodesulfobacteriota</taxon>
        <taxon>Desulfobacteria</taxon>
        <taxon>Desulfobacterales</taxon>
        <taxon>Desulfobacteraceae</taxon>
        <taxon>Desulfobacter</taxon>
    </lineage>
</organism>
<feature type="domain" description="Dihydrodipicolinate reductase N-terminal" evidence="12">
    <location>
        <begin position="5"/>
        <end position="129"/>
    </location>
</feature>
<feature type="domain" description="Dihydrodipicolinate reductase C-terminal" evidence="13">
    <location>
        <begin position="137"/>
        <end position="274"/>
    </location>
</feature>
<name>A0A328FGX6_9BACT</name>
<evidence type="ECO:0000259" key="13">
    <source>
        <dbReference type="Pfam" id="PF05173"/>
    </source>
</evidence>
<dbReference type="GO" id="GO:0008839">
    <property type="term" value="F:4-hydroxy-tetrahydrodipicolinate reductase"/>
    <property type="evidence" value="ECO:0007669"/>
    <property type="project" value="UniProtKB-EC"/>
</dbReference>
<keyword evidence="7" id="KW-0457">Lysine biosynthesis</keyword>
<reference evidence="15 16" key="1">
    <citation type="submission" date="2018-06" db="EMBL/GenBank/DDBJ databases">
        <title>Complete Genome Sequence of Desulfobacter hydrogenophilus (DSM3380).</title>
        <authorList>
            <person name="Marietou A."/>
            <person name="Schreiber L."/>
            <person name="Marshall I."/>
            <person name="Jorgensen B."/>
        </authorList>
    </citation>
    <scope>NUCLEOTIDE SEQUENCE [LARGE SCALE GENOMIC DNA]</scope>
    <source>
        <strain evidence="15 16">DSM 3380</strain>
    </source>
</reference>
<dbReference type="PANTHER" id="PTHR20836:SF0">
    <property type="entry name" value="4-HYDROXY-TETRAHYDRODIPICOLINATE REDUCTASE 1, CHLOROPLASTIC-RELATED"/>
    <property type="match status" value="1"/>
</dbReference>
<evidence type="ECO:0000313" key="14">
    <source>
        <dbReference type="EMBL" id="QBH14397.1"/>
    </source>
</evidence>
<evidence type="ECO:0000313" key="15">
    <source>
        <dbReference type="EMBL" id="RAM02277.1"/>
    </source>
</evidence>
<comment type="similarity">
    <text evidence="1">Belongs to the DapB family.</text>
</comment>
<keyword evidence="5 14" id="KW-0560">Oxidoreductase</keyword>
<dbReference type="Proteomes" id="UP000248798">
    <property type="component" value="Unassembled WGS sequence"/>
</dbReference>
<dbReference type="EC" id="1.17.1.8" evidence="9"/>
<keyword evidence="4" id="KW-0220">Diaminopimelate biosynthesis</keyword>
<evidence type="ECO:0000313" key="16">
    <source>
        <dbReference type="Proteomes" id="UP000248798"/>
    </source>
</evidence>
<dbReference type="GO" id="GO:0070402">
    <property type="term" value="F:NADPH binding"/>
    <property type="evidence" value="ECO:0007669"/>
    <property type="project" value="InterPro"/>
</dbReference>
<comment type="catalytic activity">
    <reaction evidence="10">
        <text>(S)-2,3,4,5-tetrahydrodipicolinate + NADP(+) + H2O = (2S,4S)-4-hydroxy-2,3,4,5-tetrahydrodipicolinate + NADPH + H(+)</text>
        <dbReference type="Rhea" id="RHEA:35331"/>
        <dbReference type="ChEBI" id="CHEBI:15377"/>
        <dbReference type="ChEBI" id="CHEBI:15378"/>
        <dbReference type="ChEBI" id="CHEBI:16845"/>
        <dbReference type="ChEBI" id="CHEBI:57783"/>
        <dbReference type="ChEBI" id="CHEBI:58349"/>
        <dbReference type="ChEBI" id="CHEBI:67139"/>
        <dbReference type="EC" id="1.17.1.8"/>
    </reaction>
</comment>
<evidence type="ECO:0000256" key="5">
    <source>
        <dbReference type="ARBA" id="ARBA00023002"/>
    </source>
</evidence>
<evidence type="ECO:0000259" key="12">
    <source>
        <dbReference type="Pfam" id="PF01113"/>
    </source>
</evidence>
<dbReference type="EMBL" id="QLNI01000016">
    <property type="protein sequence ID" value="RAM02277.1"/>
    <property type="molecule type" value="Genomic_DNA"/>
</dbReference>
<dbReference type="Gene3D" id="3.30.360.10">
    <property type="entry name" value="Dihydrodipicolinate Reductase, domain 2"/>
    <property type="match status" value="1"/>
</dbReference>
<dbReference type="RefSeq" id="WP_111955929.1">
    <property type="nucleotide sequence ID" value="NZ_CP036313.1"/>
</dbReference>
<evidence type="ECO:0000256" key="2">
    <source>
        <dbReference type="ARBA" id="ARBA00022605"/>
    </source>
</evidence>
<keyword evidence="3" id="KW-0521">NADP</keyword>
<keyword evidence="6" id="KW-0520">NAD</keyword>
<protein>
    <recommendedName>
        <fullName evidence="9">4-hydroxy-tetrahydrodipicolinate reductase</fullName>
        <ecNumber evidence="9">1.17.1.8</ecNumber>
    </recommendedName>
</protein>
<reference evidence="14 17" key="2">
    <citation type="submission" date="2019-02" db="EMBL/GenBank/DDBJ databases">
        <title>Complete genome sequence of Desulfobacter hydrogenophilus AcRS1.</title>
        <authorList>
            <person name="Marietou A."/>
            <person name="Lund M.B."/>
            <person name="Marshall I.P.G."/>
            <person name="Schreiber L."/>
            <person name="Jorgensen B."/>
        </authorList>
    </citation>
    <scope>NUCLEOTIDE SEQUENCE [LARGE SCALE GENOMIC DNA]</scope>
    <source>
        <strain evidence="14 17">AcRS1</strain>
    </source>
</reference>
<evidence type="ECO:0000313" key="17">
    <source>
        <dbReference type="Proteomes" id="UP000293902"/>
    </source>
</evidence>
<keyword evidence="17" id="KW-1185">Reference proteome</keyword>
<evidence type="ECO:0000256" key="10">
    <source>
        <dbReference type="ARBA" id="ARBA00049080"/>
    </source>
</evidence>
<dbReference type="PANTHER" id="PTHR20836">
    <property type="entry name" value="DIHYDRODIPICOLINATE REDUCTASE"/>
    <property type="match status" value="1"/>
</dbReference>
<dbReference type="NCBIfam" id="TIGR02130">
    <property type="entry name" value="dapB_plant"/>
    <property type="match status" value="1"/>
</dbReference>
<dbReference type="PIRSF" id="PIRSF000161">
    <property type="entry name" value="DHPR"/>
    <property type="match status" value="1"/>
</dbReference>
<evidence type="ECO:0000256" key="1">
    <source>
        <dbReference type="ARBA" id="ARBA00006642"/>
    </source>
</evidence>
<dbReference type="AlphaFoldDB" id="A0A328FGX6"/>
<gene>
    <name evidence="15" type="primary">dapB</name>
    <name evidence="15" type="ORF">DO021_09190</name>
    <name evidence="14" type="ORF">EYB58_16600</name>
</gene>
<comment type="catalytic activity">
    <reaction evidence="11">
        <text>(S)-2,3,4,5-tetrahydrodipicolinate + NAD(+) + H2O = (2S,4S)-4-hydroxy-2,3,4,5-tetrahydrodipicolinate + NADH + H(+)</text>
        <dbReference type="Rhea" id="RHEA:35323"/>
        <dbReference type="ChEBI" id="CHEBI:15377"/>
        <dbReference type="ChEBI" id="CHEBI:15378"/>
        <dbReference type="ChEBI" id="CHEBI:16845"/>
        <dbReference type="ChEBI" id="CHEBI:57540"/>
        <dbReference type="ChEBI" id="CHEBI:57945"/>
        <dbReference type="ChEBI" id="CHEBI:67139"/>
        <dbReference type="EC" id="1.17.1.8"/>
    </reaction>
</comment>
<evidence type="ECO:0000256" key="7">
    <source>
        <dbReference type="ARBA" id="ARBA00023154"/>
    </source>
</evidence>
<dbReference type="Proteomes" id="UP000293902">
    <property type="component" value="Chromosome"/>
</dbReference>
<evidence type="ECO:0000256" key="6">
    <source>
        <dbReference type="ARBA" id="ARBA00023027"/>
    </source>
</evidence>
<dbReference type="GO" id="GO:0019877">
    <property type="term" value="P:diaminopimelate biosynthetic process"/>
    <property type="evidence" value="ECO:0007669"/>
    <property type="project" value="UniProtKB-KW"/>
</dbReference>
<evidence type="ECO:0000256" key="4">
    <source>
        <dbReference type="ARBA" id="ARBA00022915"/>
    </source>
</evidence>
<proteinExistence type="inferred from homology"/>
<dbReference type="Pfam" id="PF05173">
    <property type="entry name" value="DapB_C"/>
    <property type="match status" value="1"/>
</dbReference>
<dbReference type="SUPFAM" id="SSF51735">
    <property type="entry name" value="NAD(P)-binding Rossmann-fold domains"/>
    <property type="match status" value="1"/>
</dbReference>
<evidence type="ECO:0000256" key="3">
    <source>
        <dbReference type="ARBA" id="ARBA00022857"/>
    </source>
</evidence>
<dbReference type="Gene3D" id="3.40.50.720">
    <property type="entry name" value="NAD(P)-binding Rossmann-like Domain"/>
    <property type="match status" value="1"/>
</dbReference>
<keyword evidence="2" id="KW-0028">Amino-acid biosynthesis</keyword>
<evidence type="ECO:0000256" key="8">
    <source>
        <dbReference type="ARBA" id="ARBA00037922"/>
    </source>
</evidence>
<dbReference type="EMBL" id="CP036313">
    <property type="protein sequence ID" value="QBH14397.1"/>
    <property type="molecule type" value="Genomic_DNA"/>
</dbReference>
<dbReference type="InterPro" id="IPR022663">
    <property type="entry name" value="DapB_C"/>
</dbReference>
<comment type="pathway">
    <text evidence="8">Amino-acid biosynthesis; L-lysine biosynthesis via DAP pathway; (S)-tetrahydrodipicolinate from L-aspartate: step 4/4.</text>
</comment>
<dbReference type="InterPro" id="IPR036291">
    <property type="entry name" value="NAD(P)-bd_dom_sf"/>
</dbReference>
<sequence>MNCIPLMINGLPGNVARIMAESACQDERFTLVPFSLTGEEITLGQVSVDQTKITLLKPSERENKIHEILESYPGCICVDYTHPTAVNDNAKFYVTHKIPFVMGTTGGDRQELERTVKNGSMPAVIAPNMAKQIVGLQAMLEYGANAFPGLFKGFTLQVKESHQQGKADTSGTAKALVACFNQLGTDFNLSDIEKIRDPKTQKENLGVPEEYIGGHGWHTYTLKAPDGSALFELTHNINGRQIYVAGTFDAVVFLKNQIDTNAFEQKLFTMIDVLTSGK</sequence>
<dbReference type="OrthoDB" id="9790352at2"/>
<accession>A0A328FGX6</accession>
<dbReference type="InterPro" id="IPR000846">
    <property type="entry name" value="DapB_N"/>
</dbReference>